<sequence length="1208" mass="133797">MRNGRMNWTADCKRALVVCYLMQKGLTGDINNANYDGFVAPIMNGIVGEWLQNDGLEEMRSYQAKKQLGDWMLQRTDRPAGWNVVPPPNDLRNVAFATDMARVEGIVRATIIRLGLQVPTVNGAFSFLALASAPVAPTMAPQLIVVLPVAMAPAAASVLAPIALPEHDKNNASSMHAVELSDRILYDRFILTKRTYADYVIDILSKSLNGEAMVAFLGAIYPVHPVATIKSTVDQSWTPTGFDFITIARLLKARLAQVQVSAFGVCDTFDSPLSPLHSFAIVGKALGHPLQMFHDKDVTIIDGIPIVDVTSFTPISTDVDHSTVYEYGGKVHTVSLVDPESTLGSVPIKLDAMICAKQICQACNPTAISLDHSRASLHGLPYVRNRDLDRFLISKDGFEVPVFAPKSNEVMMGGGKLPKLAKQGIWFWDGTTDDMGFSLEERHAIRLARFEAPALQLQLDQMQDWGVYSQIHNRQFGTSWSVKELRNEGVNWDRDKQNKSLKFEVHLQYGNFTQDDIIKRHVLRGQLLATAGLLGIDIGTGAMSANDGSPRPAGAPLTQGALAAHIAAHQPGGATVPPISTITAPSRLVAPNAPPAMSKWGRQPVPIPDIYYPEDDVFALDLRSTMGTYSDDQRLVLLSAAFPTWDMENFRIALGDHYGDVAKAWQAVVRRRTTSKGKNLENSLNVTFWVKKEVDGVQNRTKEPVFPFFESLTHFRSPLSTRPFPSDDAETLRIVGEIDARAMGQMLKVRHKPSIDNKAACDAATARLEQMPVERRVEVLRQVFAEYDATHPGDIAVKLAARSGKTRLMWSHLECQRRIAGVEDAEVWRPMFKFSETFTAPLSVLYLREQCVIIMEEEQRRTRSGGSRAIAGNFTQEDIDIRARLRNDIRNSAVRLKTDLGSGALSGNDGPPKLDATQQRRRDLAKFAREGGYFESASDHRKTSRAESHTVVDLTGQNDEAVACVDAARRSNGKHAHKHAVEGPVSVQDYVEAAKRRRRKNASGAGRGKIMDGSSLDEEQKLLLPDAAFPSLDLDHIGRHLGNCYSDVTEAWQAINIDRFTVDHGSLPRNLAAIAEVDGDHEPAFPFFECFDSLLSPAGPHIMEYIKNAHNAALEKGRLLEMVDSGRDVIVTEAKPQDIEHGEIVALLRYAFPQYERQSEIAIANHVHRSPSELRGIWVGLERFGREHRLRRPPFRSSESFSRPDSPI</sequence>
<dbReference type="EMBL" id="NAJO01000063">
    <property type="protein sequence ID" value="OQN96660.1"/>
    <property type="molecule type" value="Genomic_DNA"/>
</dbReference>
<protein>
    <submittedName>
        <fullName evidence="1">Uncharacterized protein</fullName>
    </submittedName>
</protein>
<gene>
    <name evidence="1" type="ORF">B0A48_17300</name>
</gene>
<dbReference type="Proteomes" id="UP000192596">
    <property type="component" value="Unassembled WGS sequence"/>
</dbReference>
<dbReference type="InParanoid" id="A0A1V8SCK3"/>
<name>A0A1V8SCK3_9PEZI</name>
<comment type="caution">
    <text evidence="1">The sequence shown here is derived from an EMBL/GenBank/DDBJ whole genome shotgun (WGS) entry which is preliminary data.</text>
</comment>
<evidence type="ECO:0000313" key="1">
    <source>
        <dbReference type="EMBL" id="OQN96660.1"/>
    </source>
</evidence>
<accession>A0A1V8SCK3</accession>
<evidence type="ECO:0000313" key="2">
    <source>
        <dbReference type="Proteomes" id="UP000192596"/>
    </source>
</evidence>
<proteinExistence type="predicted"/>
<reference evidence="2" key="1">
    <citation type="submission" date="2017-03" db="EMBL/GenBank/DDBJ databases">
        <title>Genomes of endolithic fungi from Antarctica.</title>
        <authorList>
            <person name="Coleine C."/>
            <person name="Masonjones S."/>
            <person name="Stajich J.E."/>
        </authorList>
    </citation>
    <scope>NUCLEOTIDE SEQUENCE [LARGE SCALE GENOMIC DNA]</scope>
    <source>
        <strain evidence="2">CCFEE 5527</strain>
    </source>
</reference>
<keyword evidence="2" id="KW-1185">Reference proteome</keyword>
<dbReference type="AlphaFoldDB" id="A0A1V8SCK3"/>
<organism evidence="1 2">
    <name type="scientific">Cryoendolithus antarcticus</name>
    <dbReference type="NCBI Taxonomy" id="1507870"/>
    <lineage>
        <taxon>Eukaryota</taxon>
        <taxon>Fungi</taxon>
        <taxon>Dikarya</taxon>
        <taxon>Ascomycota</taxon>
        <taxon>Pezizomycotina</taxon>
        <taxon>Dothideomycetes</taxon>
        <taxon>Dothideomycetidae</taxon>
        <taxon>Cladosporiales</taxon>
        <taxon>Cladosporiaceae</taxon>
        <taxon>Cryoendolithus</taxon>
    </lineage>
</organism>